<dbReference type="EMBL" id="CARXXK010000002">
    <property type="protein sequence ID" value="CAI6355943.1"/>
    <property type="molecule type" value="Genomic_DNA"/>
</dbReference>
<dbReference type="InterPro" id="IPR036397">
    <property type="entry name" value="RNaseH_sf"/>
</dbReference>
<evidence type="ECO:0008006" key="3">
    <source>
        <dbReference type="Google" id="ProtNLM"/>
    </source>
</evidence>
<dbReference type="AlphaFoldDB" id="A0AAV0WJJ0"/>
<sequence length="172" mass="19995">MHPEKVTVWCGFWSGGIIGPYFFQNETGIAITVNGERYRSMINNFFWPKLDDMDTEDMWFQQDGATCHTARATMDILRERFEGMVISRNGDINWPPRSCDLTPLDFFLWGYLKSQVYANKPQTIDALKVNIINTIKQIQPDLCNKVTENWTTRIRATKQSRGGHLNDVIFHK</sequence>
<dbReference type="PANTHER" id="PTHR47326:SF1">
    <property type="entry name" value="HTH PSQ-TYPE DOMAIN-CONTAINING PROTEIN"/>
    <property type="match status" value="1"/>
</dbReference>
<dbReference type="Gene3D" id="3.30.420.10">
    <property type="entry name" value="Ribonuclease H-like superfamily/Ribonuclease H"/>
    <property type="match status" value="1"/>
</dbReference>
<evidence type="ECO:0000313" key="1">
    <source>
        <dbReference type="EMBL" id="CAI6355943.1"/>
    </source>
</evidence>
<proteinExistence type="predicted"/>
<dbReference type="Proteomes" id="UP001160148">
    <property type="component" value="Unassembled WGS sequence"/>
</dbReference>
<reference evidence="1 2" key="1">
    <citation type="submission" date="2023-01" db="EMBL/GenBank/DDBJ databases">
        <authorList>
            <person name="Whitehead M."/>
        </authorList>
    </citation>
    <scope>NUCLEOTIDE SEQUENCE [LARGE SCALE GENOMIC DNA]</scope>
</reference>
<gene>
    <name evidence="1" type="ORF">MEUPH1_LOCUS11739</name>
</gene>
<comment type="caution">
    <text evidence="1">The sequence shown here is derived from an EMBL/GenBank/DDBJ whole genome shotgun (WGS) entry which is preliminary data.</text>
</comment>
<dbReference type="PANTHER" id="PTHR47326">
    <property type="entry name" value="TRANSPOSABLE ELEMENT TC3 TRANSPOSASE-LIKE PROTEIN"/>
    <property type="match status" value="1"/>
</dbReference>
<dbReference type="GO" id="GO:0003676">
    <property type="term" value="F:nucleic acid binding"/>
    <property type="evidence" value="ECO:0007669"/>
    <property type="project" value="InterPro"/>
</dbReference>
<keyword evidence="2" id="KW-1185">Reference proteome</keyword>
<organism evidence="1 2">
    <name type="scientific">Macrosiphum euphorbiae</name>
    <name type="common">potato aphid</name>
    <dbReference type="NCBI Taxonomy" id="13131"/>
    <lineage>
        <taxon>Eukaryota</taxon>
        <taxon>Metazoa</taxon>
        <taxon>Ecdysozoa</taxon>
        <taxon>Arthropoda</taxon>
        <taxon>Hexapoda</taxon>
        <taxon>Insecta</taxon>
        <taxon>Pterygota</taxon>
        <taxon>Neoptera</taxon>
        <taxon>Paraneoptera</taxon>
        <taxon>Hemiptera</taxon>
        <taxon>Sternorrhyncha</taxon>
        <taxon>Aphidomorpha</taxon>
        <taxon>Aphidoidea</taxon>
        <taxon>Aphididae</taxon>
        <taxon>Macrosiphini</taxon>
        <taxon>Macrosiphum</taxon>
    </lineage>
</organism>
<evidence type="ECO:0000313" key="2">
    <source>
        <dbReference type="Proteomes" id="UP001160148"/>
    </source>
</evidence>
<name>A0AAV0WJJ0_9HEMI</name>
<protein>
    <recommendedName>
        <fullName evidence="3">Transposase</fullName>
    </recommendedName>
</protein>
<accession>A0AAV0WJJ0</accession>